<dbReference type="OMA" id="TAWHCRS"/>
<dbReference type="Proteomes" id="UP000014500">
    <property type="component" value="Unassembled WGS sequence"/>
</dbReference>
<dbReference type="PANTHER" id="PTHR10340:SF57">
    <property type="entry name" value="METALLOPHOS DOMAIN-CONTAINING PROTEIN"/>
    <property type="match status" value="1"/>
</dbReference>
<accession>T1INL5</accession>
<reference evidence="12" key="2">
    <citation type="submission" date="2015-02" db="UniProtKB">
        <authorList>
            <consortium name="EnsemblMetazoa"/>
        </authorList>
    </citation>
    <scope>IDENTIFICATION</scope>
</reference>
<keyword evidence="4" id="KW-0964">Secreted</keyword>
<dbReference type="InterPro" id="IPR029052">
    <property type="entry name" value="Metallo-depent_PP-like"/>
</dbReference>
<dbReference type="InterPro" id="IPR004843">
    <property type="entry name" value="Calcineurin-like_PHP"/>
</dbReference>
<proteinExistence type="inferred from homology"/>
<evidence type="ECO:0000256" key="3">
    <source>
        <dbReference type="ARBA" id="ARBA00008234"/>
    </source>
</evidence>
<dbReference type="Gene3D" id="3.60.21.10">
    <property type="match status" value="1"/>
</dbReference>
<dbReference type="InterPro" id="IPR045473">
    <property type="entry name" value="ASM_C"/>
</dbReference>
<keyword evidence="8" id="KW-0862">Zinc</keyword>
<dbReference type="eggNOG" id="KOG3770">
    <property type="taxonomic scope" value="Eukaryota"/>
</dbReference>
<evidence type="ECO:0000256" key="5">
    <source>
        <dbReference type="ARBA" id="ARBA00022723"/>
    </source>
</evidence>
<evidence type="ECO:0000256" key="6">
    <source>
        <dbReference type="ARBA" id="ARBA00022729"/>
    </source>
</evidence>
<reference evidence="13" key="1">
    <citation type="submission" date="2011-05" db="EMBL/GenBank/DDBJ databases">
        <authorList>
            <person name="Richards S.R."/>
            <person name="Qu J."/>
            <person name="Jiang H."/>
            <person name="Jhangiani S.N."/>
            <person name="Agravi P."/>
            <person name="Goodspeed R."/>
            <person name="Gross S."/>
            <person name="Mandapat C."/>
            <person name="Jackson L."/>
            <person name="Mathew T."/>
            <person name="Pu L."/>
            <person name="Thornton R."/>
            <person name="Saada N."/>
            <person name="Wilczek-Boney K.B."/>
            <person name="Lee S."/>
            <person name="Kovar C."/>
            <person name="Wu Y."/>
            <person name="Scherer S.E."/>
            <person name="Worley K.C."/>
            <person name="Muzny D.M."/>
            <person name="Gibbs R."/>
        </authorList>
    </citation>
    <scope>NUCLEOTIDE SEQUENCE</scope>
    <source>
        <strain evidence="13">Brora</strain>
    </source>
</reference>
<dbReference type="AlphaFoldDB" id="T1INL5"/>
<dbReference type="PhylomeDB" id="T1INL5"/>
<dbReference type="Pfam" id="PF00149">
    <property type="entry name" value="Metallophos"/>
    <property type="match status" value="1"/>
</dbReference>
<evidence type="ECO:0000313" key="13">
    <source>
        <dbReference type="Proteomes" id="UP000014500"/>
    </source>
</evidence>
<dbReference type="PANTHER" id="PTHR10340">
    <property type="entry name" value="SPHINGOMYELIN PHOSPHODIESTERASE"/>
    <property type="match status" value="1"/>
</dbReference>
<dbReference type="STRING" id="126957.T1INL5"/>
<dbReference type="GO" id="GO:0008081">
    <property type="term" value="F:phosphoric diester hydrolase activity"/>
    <property type="evidence" value="ECO:0007669"/>
    <property type="project" value="TreeGrafter"/>
</dbReference>
<evidence type="ECO:0000313" key="12">
    <source>
        <dbReference type="EnsemblMetazoa" id="SMAR002598-PA"/>
    </source>
</evidence>
<evidence type="ECO:0000256" key="2">
    <source>
        <dbReference type="ARBA" id="ARBA00004613"/>
    </source>
</evidence>
<evidence type="ECO:0000256" key="7">
    <source>
        <dbReference type="ARBA" id="ARBA00022801"/>
    </source>
</evidence>
<feature type="domain" description="Sphingomyelin phosphodiesterase C-terminal" evidence="11">
    <location>
        <begin position="276"/>
        <end position="328"/>
    </location>
</feature>
<evidence type="ECO:0000256" key="8">
    <source>
        <dbReference type="ARBA" id="ARBA00022833"/>
    </source>
</evidence>
<evidence type="ECO:0000256" key="9">
    <source>
        <dbReference type="ARBA" id="ARBA00023180"/>
    </source>
</evidence>
<evidence type="ECO:0000259" key="10">
    <source>
        <dbReference type="Pfam" id="PF00149"/>
    </source>
</evidence>
<evidence type="ECO:0000256" key="1">
    <source>
        <dbReference type="ARBA" id="ARBA00001947"/>
    </source>
</evidence>
<comment type="cofactor">
    <cofactor evidence="1">
        <name>Zn(2+)</name>
        <dbReference type="ChEBI" id="CHEBI:29105"/>
    </cofactor>
</comment>
<feature type="domain" description="Calcineurin-like phosphoesterase" evidence="10">
    <location>
        <begin position="7"/>
        <end position="259"/>
    </location>
</feature>
<dbReference type="EnsemblMetazoa" id="SMAR002598-RA">
    <property type="protein sequence ID" value="SMAR002598-PA"/>
    <property type="gene ID" value="SMAR002598"/>
</dbReference>
<comment type="subcellular location">
    <subcellularLocation>
        <location evidence="2">Secreted</location>
    </subcellularLocation>
</comment>
<keyword evidence="5" id="KW-0479">Metal-binding</keyword>
<keyword evidence="9" id="KW-0325">Glycoprotein</keyword>
<dbReference type="InterPro" id="IPR041805">
    <property type="entry name" value="ASMase/PPN1_MPP"/>
</dbReference>
<keyword evidence="7" id="KW-0378">Hydrolase</keyword>
<protein>
    <submittedName>
        <fullName evidence="12">Uncharacterized protein</fullName>
    </submittedName>
</protein>
<dbReference type="Pfam" id="PF19272">
    <property type="entry name" value="ASMase_C"/>
    <property type="match status" value="1"/>
</dbReference>
<name>T1INL5_STRMM</name>
<dbReference type="EMBL" id="JH431182">
    <property type="status" value="NOT_ANNOTATED_CDS"/>
    <property type="molecule type" value="Genomic_DNA"/>
</dbReference>
<evidence type="ECO:0000256" key="4">
    <source>
        <dbReference type="ARBA" id="ARBA00022525"/>
    </source>
</evidence>
<dbReference type="GO" id="GO:0046872">
    <property type="term" value="F:metal ion binding"/>
    <property type="evidence" value="ECO:0007669"/>
    <property type="project" value="UniProtKB-KW"/>
</dbReference>
<evidence type="ECO:0000259" key="11">
    <source>
        <dbReference type="Pfam" id="PF19272"/>
    </source>
</evidence>
<organism evidence="12 13">
    <name type="scientific">Strigamia maritima</name>
    <name type="common">European centipede</name>
    <name type="synonym">Geophilus maritimus</name>
    <dbReference type="NCBI Taxonomy" id="126957"/>
    <lineage>
        <taxon>Eukaryota</taxon>
        <taxon>Metazoa</taxon>
        <taxon>Ecdysozoa</taxon>
        <taxon>Arthropoda</taxon>
        <taxon>Myriapoda</taxon>
        <taxon>Chilopoda</taxon>
        <taxon>Pleurostigmophora</taxon>
        <taxon>Geophilomorpha</taxon>
        <taxon>Linotaeniidae</taxon>
        <taxon>Strigamia</taxon>
    </lineage>
</organism>
<dbReference type="GO" id="GO:0005615">
    <property type="term" value="C:extracellular space"/>
    <property type="evidence" value="ECO:0007669"/>
    <property type="project" value="TreeGrafter"/>
</dbReference>
<keyword evidence="6" id="KW-0732">Signal</keyword>
<sequence length="356" mass="40853">MVMDGFFWQITDIHIEINFSPTGDINNDCRGKDIAKHPLGLYGDFSCDSNMLLLKDSVQAMKKIHPKPDFILWTGDNVPHLTDEEVDWNLVFSSINKTTRAITDVFSDTMIIPVLGNHDVHPYKHFPWSTFSDYCERYLTTGGWGNLIPLDQQENWKKGAYYSVHINPQLTILVVNTFLYQFYEQDIGSDPKGQFAWLTSQLQTAKDKNTKVIVTSHIPPGYQAPEGQFLAHPYVEKYLAIINNFSQVISTQIYAHLHRDTFRLLRDINGEFKTNAFLGPSVTPWKYPKNATQGNNPCVRLYNYDLKSNELLDYQQYCLNFTLANQMAAQGQWPPECDSECRKWLLCSIGAVTSEQ</sequence>
<comment type="similarity">
    <text evidence="3">Belongs to the acid sphingomyelinase family.</text>
</comment>
<dbReference type="SUPFAM" id="SSF56300">
    <property type="entry name" value="Metallo-dependent phosphatases"/>
    <property type="match status" value="1"/>
</dbReference>
<dbReference type="HOGENOM" id="CLU_014743_0_2_1"/>
<keyword evidence="13" id="KW-1185">Reference proteome</keyword>
<dbReference type="CDD" id="cd00842">
    <property type="entry name" value="MPP_ASMase"/>
    <property type="match status" value="1"/>
</dbReference>